<dbReference type="InterPro" id="IPR051560">
    <property type="entry name" value="MAM_domain-containing"/>
</dbReference>
<dbReference type="Gene3D" id="2.60.40.10">
    <property type="entry name" value="Immunoglobulins"/>
    <property type="match status" value="2"/>
</dbReference>
<dbReference type="PROSITE" id="PS50853">
    <property type="entry name" value="FN3"/>
    <property type="match status" value="2"/>
</dbReference>
<feature type="domain" description="Fibronectin type-III" evidence="4">
    <location>
        <begin position="480"/>
        <end position="571"/>
    </location>
</feature>
<sequence>MKKKLSVLVFLLGLLSYAQAPVGNGDNQLQHGPLEPFYDYSYTQSIYYASEINAAGTITGLQWYFSGNSGSTLLNSQTLTIYLGHTTQTSFQTALPTFEPLSGLTSVYSGNISVNGPGWVSIVFDTPFVYNGLDNLVIAVDENTVNHDSGSDDFYNSPVATPRTVYFYGNGLDPDPANPPTSASSTTYLGTSSFIPNVILDGLSPLCTKPESLSVSNITPNGVDLSWTTSSGSQNFEYAIQPIGLGAPTGSGIVVTGNTSVSNSTLLPNTEYDVFVRTNCGTNGYSAWYGPVSFVTICETNMAPWTYDVETAAITTNSTIEDCWSSTPSGITYSYRWNVHGVGPTTSSNTGPYGAYSGDNYFYTEASNGSLGAVAELYTPLIDLSTMVAPSLQFYYHMYGGNMGSLHVDVYDGTAWVNDVEVITGQQHSTKNSPWNLKLVSLASYTGVVQVRFRGIRGSGSTSDMAIDSIGFVEMPSCLPPTNIVLSNITTNGVSASWDDMTSMGQYDFEYVIQPQNSGLPTTPGIFLDSQTSLLEDTLNSSTAYELYLRAYCDTSYSVWVGPYVFNTLCDYFTVPYTENFDAYTQGTFLNNNVPDCWTYLETVNGPGYGYIASTTPNSSPRNYYLINGSDLNGNYMLVSPETTNLTNGLNSVKFFARGEDNGYVLDVGTLSDPTNFNSFTLISSITLTATNAEYTVNIPSGIDEFLVFKHGLSGAYNGIYIDDITVEVNSNLDTKGFNTVDFLYYPNPVKDILNLVYNAEISTVKVVNVLGQVVINQIVNTSSTQIDMAKLNSGTYVVIVTIEGVDNMVKIVKQ</sequence>
<dbReference type="InterPro" id="IPR003961">
    <property type="entry name" value="FN3_dom"/>
</dbReference>
<evidence type="ECO:0000259" key="3">
    <source>
        <dbReference type="PROSITE" id="PS50060"/>
    </source>
</evidence>
<dbReference type="InterPro" id="IPR036116">
    <property type="entry name" value="FN3_sf"/>
</dbReference>
<evidence type="ECO:0000256" key="2">
    <source>
        <dbReference type="SAM" id="SignalP"/>
    </source>
</evidence>
<dbReference type="CDD" id="cd06263">
    <property type="entry name" value="MAM"/>
    <property type="match status" value="1"/>
</dbReference>
<evidence type="ECO:0000313" key="5">
    <source>
        <dbReference type="EMBL" id="MFD2891434.1"/>
    </source>
</evidence>
<dbReference type="PANTHER" id="PTHR23282:SF101">
    <property type="entry name" value="MAM DOMAIN-CONTAINING PROTEIN"/>
    <property type="match status" value="1"/>
</dbReference>
<keyword evidence="6" id="KW-1185">Reference proteome</keyword>
<feature type="domain" description="MAM" evidence="3">
    <location>
        <begin position="324"/>
        <end position="480"/>
    </location>
</feature>
<dbReference type="SUPFAM" id="SSF49265">
    <property type="entry name" value="Fibronectin type III"/>
    <property type="match status" value="2"/>
</dbReference>
<dbReference type="PROSITE" id="PS50060">
    <property type="entry name" value="MAM_2"/>
    <property type="match status" value="1"/>
</dbReference>
<keyword evidence="1 2" id="KW-0732">Signal</keyword>
<dbReference type="SUPFAM" id="SSF49899">
    <property type="entry name" value="Concanavalin A-like lectins/glucanases"/>
    <property type="match status" value="1"/>
</dbReference>
<evidence type="ECO:0000313" key="6">
    <source>
        <dbReference type="Proteomes" id="UP001597534"/>
    </source>
</evidence>
<proteinExistence type="predicted"/>
<feature type="chain" id="PRO_5045104827" evidence="2">
    <location>
        <begin position="21"/>
        <end position="815"/>
    </location>
</feature>
<reference evidence="6" key="1">
    <citation type="journal article" date="2019" name="Int. J. Syst. Evol. Microbiol.">
        <title>The Global Catalogue of Microorganisms (GCM) 10K type strain sequencing project: providing services to taxonomists for standard genome sequencing and annotation.</title>
        <authorList>
            <consortium name="The Broad Institute Genomics Platform"/>
            <consortium name="The Broad Institute Genome Sequencing Center for Infectious Disease"/>
            <person name="Wu L."/>
            <person name="Ma J."/>
        </authorList>
    </citation>
    <scope>NUCLEOTIDE SEQUENCE [LARGE SCALE GENOMIC DNA]</scope>
    <source>
        <strain evidence="6">KCTC 22671</strain>
    </source>
</reference>
<feature type="domain" description="Fibronectin type-III" evidence="4">
    <location>
        <begin position="209"/>
        <end position="300"/>
    </location>
</feature>
<gene>
    <name evidence="5" type="ORF">ACFS5J_05330</name>
</gene>
<dbReference type="NCBIfam" id="TIGR04183">
    <property type="entry name" value="Por_Secre_tail"/>
    <property type="match status" value="1"/>
</dbReference>
<dbReference type="Proteomes" id="UP001597534">
    <property type="component" value="Unassembled WGS sequence"/>
</dbReference>
<dbReference type="Gene3D" id="2.60.120.200">
    <property type="match status" value="1"/>
</dbReference>
<evidence type="ECO:0000256" key="1">
    <source>
        <dbReference type="ARBA" id="ARBA00022729"/>
    </source>
</evidence>
<organism evidence="5 6">
    <name type="scientific">Flavobacterium chuncheonense</name>
    <dbReference type="NCBI Taxonomy" id="2026653"/>
    <lineage>
        <taxon>Bacteria</taxon>
        <taxon>Pseudomonadati</taxon>
        <taxon>Bacteroidota</taxon>
        <taxon>Flavobacteriia</taxon>
        <taxon>Flavobacteriales</taxon>
        <taxon>Flavobacteriaceae</taxon>
        <taxon>Flavobacterium</taxon>
    </lineage>
</organism>
<dbReference type="Pfam" id="PF00629">
    <property type="entry name" value="MAM"/>
    <property type="match status" value="1"/>
</dbReference>
<dbReference type="RefSeq" id="WP_379811021.1">
    <property type="nucleotide sequence ID" value="NZ_JBHUPC010000012.1"/>
</dbReference>
<dbReference type="SMART" id="SM00060">
    <property type="entry name" value="FN3"/>
    <property type="match status" value="2"/>
</dbReference>
<dbReference type="InterPro" id="IPR013320">
    <property type="entry name" value="ConA-like_dom_sf"/>
</dbReference>
<dbReference type="Pfam" id="PF18962">
    <property type="entry name" value="Por_Secre_tail"/>
    <property type="match status" value="1"/>
</dbReference>
<dbReference type="EMBL" id="JBHUPC010000012">
    <property type="protein sequence ID" value="MFD2891434.1"/>
    <property type="molecule type" value="Genomic_DNA"/>
</dbReference>
<dbReference type="PANTHER" id="PTHR23282">
    <property type="entry name" value="APICAL ENDOSOMAL GLYCOPROTEIN PRECURSOR"/>
    <property type="match status" value="1"/>
</dbReference>
<dbReference type="InterPro" id="IPR026444">
    <property type="entry name" value="Secre_tail"/>
</dbReference>
<dbReference type="InterPro" id="IPR000998">
    <property type="entry name" value="MAM_dom"/>
</dbReference>
<accession>A0ABW5YK27</accession>
<name>A0ABW5YK27_9FLAO</name>
<dbReference type="CDD" id="cd00063">
    <property type="entry name" value="FN3"/>
    <property type="match status" value="2"/>
</dbReference>
<protein>
    <submittedName>
        <fullName evidence="5">T9SS type A sorting domain-containing protein</fullName>
    </submittedName>
</protein>
<comment type="caution">
    <text evidence="5">The sequence shown here is derived from an EMBL/GenBank/DDBJ whole genome shotgun (WGS) entry which is preliminary data.</text>
</comment>
<evidence type="ECO:0000259" key="4">
    <source>
        <dbReference type="PROSITE" id="PS50853"/>
    </source>
</evidence>
<feature type="signal peptide" evidence="2">
    <location>
        <begin position="1"/>
        <end position="20"/>
    </location>
</feature>
<dbReference type="InterPro" id="IPR013783">
    <property type="entry name" value="Ig-like_fold"/>
</dbReference>
<dbReference type="SMART" id="SM00137">
    <property type="entry name" value="MAM"/>
    <property type="match status" value="1"/>
</dbReference>